<comment type="caution">
    <text evidence="2">The sequence shown here is derived from an EMBL/GenBank/DDBJ whole genome shotgun (WGS) entry which is preliminary data.</text>
</comment>
<name>A0AAV2H245_LYMST</name>
<sequence>MDLKVAVILALACCATSSAETCSEGLLRCQNSFTQSTGDMASSSTYYYCVAGVVCDMGTVEYTQQQTTLALLQKELGYRKLPWPTDDDHQGFSIGRPSLVYIVEQCINVDSKDGGYNSAPLTTTTTTTSFTVMAVSLLVRKMMITGEWN</sequence>
<feature type="signal peptide" evidence="1">
    <location>
        <begin position="1"/>
        <end position="19"/>
    </location>
</feature>
<organism evidence="2 3">
    <name type="scientific">Lymnaea stagnalis</name>
    <name type="common">Great pond snail</name>
    <name type="synonym">Helix stagnalis</name>
    <dbReference type="NCBI Taxonomy" id="6523"/>
    <lineage>
        <taxon>Eukaryota</taxon>
        <taxon>Metazoa</taxon>
        <taxon>Spiralia</taxon>
        <taxon>Lophotrochozoa</taxon>
        <taxon>Mollusca</taxon>
        <taxon>Gastropoda</taxon>
        <taxon>Heterobranchia</taxon>
        <taxon>Euthyneura</taxon>
        <taxon>Panpulmonata</taxon>
        <taxon>Hygrophila</taxon>
        <taxon>Lymnaeoidea</taxon>
        <taxon>Lymnaeidae</taxon>
        <taxon>Lymnaea</taxon>
    </lineage>
</organism>
<evidence type="ECO:0000313" key="3">
    <source>
        <dbReference type="Proteomes" id="UP001497497"/>
    </source>
</evidence>
<feature type="chain" id="PRO_5043830720" evidence="1">
    <location>
        <begin position="20"/>
        <end position="149"/>
    </location>
</feature>
<gene>
    <name evidence="2" type="ORF">GSLYS_00001922001</name>
</gene>
<dbReference type="EMBL" id="CAXITT010000021">
    <property type="protein sequence ID" value="CAL1527752.1"/>
    <property type="molecule type" value="Genomic_DNA"/>
</dbReference>
<keyword evidence="1" id="KW-0732">Signal</keyword>
<accession>A0AAV2H245</accession>
<proteinExistence type="predicted"/>
<dbReference type="AlphaFoldDB" id="A0AAV2H245"/>
<reference evidence="2 3" key="1">
    <citation type="submission" date="2024-04" db="EMBL/GenBank/DDBJ databases">
        <authorList>
            <consortium name="Genoscope - CEA"/>
            <person name="William W."/>
        </authorList>
    </citation>
    <scope>NUCLEOTIDE SEQUENCE [LARGE SCALE GENOMIC DNA]</scope>
</reference>
<keyword evidence="3" id="KW-1185">Reference proteome</keyword>
<dbReference type="Proteomes" id="UP001497497">
    <property type="component" value="Unassembled WGS sequence"/>
</dbReference>
<protein>
    <submittedName>
        <fullName evidence="2">Uncharacterized protein</fullName>
    </submittedName>
</protein>
<evidence type="ECO:0000313" key="2">
    <source>
        <dbReference type="EMBL" id="CAL1527752.1"/>
    </source>
</evidence>
<evidence type="ECO:0000256" key="1">
    <source>
        <dbReference type="SAM" id="SignalP"/>
    </source>
</evidence>